<protein>
    <submittedName>
        <fullName evidence="2">Uncharacterized protein</fullName>
    </submittedName>
</protein>
<evidence type="ECO:0000313" key="2">
    <source>
        <dbReference type="EMBL" id="KAL1879170.1"/>
    </source>
</evidence>
<feature type="compositionally biased region" description="Low complexity" evidence="1">
    <location>
        <begin position="24"/>
        <end position="48"/>
    </location>
</feature>
<evidence type="ECO:0000256" key="1">
    <source>
        <dbReference type="SAM" id="MobiDB-lite"/>
    </source>
</evidence>
<feature type="region of interest" description="Disordered" evidence="1">
    <location>
        <begin position="1"/>
        <end position="161"/>
    </location>
</feature>
<accession>A0ABR3XU09</accession>
<comment type="caution">
    <text evidence="2">The sequence shown here is derived from an EMBL/GenBank/DDBJ whole genome shotgun (WGS) entry which is preliminary data.</text>
</comment>
<feature type="compositionally biased region" description="Low complexity" evidence="1">
    <location>
        <begin position="124"/>
        <end position="137"/>
    </location>
</feature>
<feature type="compositionally biased region" description="Acidic residues" evidence="1">
    <location>
        <begin position="304"/>
        <end position="316"/>
    </location>
</feature>
<keyword evidence="3" id="KW-1185">Reference proteome</keyword>
<dbReference type="Proteomes" id="UP001583177">
    <property type="component" value="Unassembled WGS sequence"/>
</dbReference>
<gene>
    <name evidence="2" type="ORF">Daus18300_001749</name>
</gene>
<organism evidence="2 3">
    <name type="scientific">Diaporthe australafricana</name>
    <dbReference type="NCBI Taxonomy" id="127596"/>
    <lineage>
        <taxon>Eukaryota</taxon>
        <taxon>Fungi</taxon>
        <taxon>Dikarya</taxon>
        <taxon>Ascomycota</taxon>
        <taxon>Pezizomycotina</taxon>
        <taxon>Sordariomycetes</taxon>
        <taxon>Sordariomycetidae</taxon>
        <taxon>Diaporthales</taxon>
        <taxon>Diaporthaceae</taxon>
        <taxon>Diaporthe</taxon>
    </lineage>
</organism>
<feature type="compositionally biased region" description="Basic and acidic residues" evidence="1">
    <location>
        <begin position="113"/>
        <end position="123"/>
    </location>
</feature>
<proteinExistence type="predicted"/>
<name>A0ABR3XU09_9PEZI</name>
<dbReference type="EMBL" id="JAWRVE010000010">
    <property type="protein sequence ID" value="KAL1879170.1"/>
    <property type="molecule type" value="Genomic_DNA"/>
</dbReference>
<sequence length="331" mass="36426">MGQAQSRFAGPARVWHRLKPKATSRQQSQDASSQSSCSSPDPSSSFAQTNDSSSHADQSSTAANTTTTSTTLQPDLPSGAMTENRDKIEEQASSPPDGPATDQPTGTTEEPTDATKEPTDATKELTVATKETTVATKEPADATKEPAANRPAIKREYTPPQHVRIETKRAWKSERMYGNLHEHVKVTLNKVRQQQMDSELTDAASARLENDIYNAADRCTLAEEQLVGNFSSRFFEHAGPHKIRQMMTTIEADACAVDELRHKQLKLFNYGYTLEKRLDQMRDHILELADVAKRIRDEDHPVVEEDGEADAEGDTDPEVKGSKDGDGMALS</sequence>
<feature type="region of interest" description="Disordered" evidence="1">
    <location>
        <begin position="296"/>
        <end position="331"/>
    </location>
</feature>
<feature type="compositionally biased region" description="Polar residues" evidence="1">
    <location>
        <begin position="49"/>
        <end position="58"/>
    </location>
</feature>
<feature type="compositionally biased region" description="Low complexity" evidence="1">
    <location>
        <begin position="59"/>
        <end position="71"/>
    </location>
</feature>
<evidence type="ECO:0000313" key="3">
    <source>
        <dbReference type="Proteomes" id="UP001583177"/>
    </source>
</evidence>
<reference evidence="2 3" key="1">
    <citation type="journal article" date="2024" name="IMA Fungus">
        <title>IMA Genome - F19 : A genome assembly and annotation guide to empower mycologists, including annotated draft genome sequences of Ceratocystis pirilliformis, Diaporthe australafricana, Fusarium ophioides, Paecilomyces lecythidis, and Sporothrix stenoceras.</title>
        <authorList>
            <person name="Aylward J."/>
            <person name="Wilson A.M."/>
            <person name="Visagie C.M."/>
            <person name="Spraker J."/>
            <person name="Barnes I."/>
            <person name="Buitendag C."/>
            <person name="Ceriani C."/>
            <person name="Del Mar Angel L."/>
            <person name="du Plessis D."/>
            <person name="Fuchs T."/>
            <person name="Gasser K."/>
            <person name="Kramer D."/>
            <person name="Li W."/>
            <person name="Munsamy K."/>
            <person name="Piso A."/>
            <person name="Price J.L."/>
            <person name="Sonnekus B."/>
            <person name="Thomas C."/>
            <person name="van der Nest A."/>
            <person name="van Dijk A."/>
            <person name="van Heerden A."/>
            <person name="van Vuuren N."/>
            <person name="Yilmaz N."/>
            <person name="Duong T.A."/>
            <person name="van der Merwe N.A."/>
            <person name="Wingfield M.J."/>
            <person name="Wingfield B.D."/>
        </authorList>
    </citation>
    <scope>NUCLEOTIDE SEQUENCE [LARGE SCALE GENOMIC DNA]</scope>
    <source>
        <strain evidence="2 3">CMW 18300</strain>
    </source>
</reference>
<feature type="compositionally biased region" description="Basic and acidic residues" evidence="1">
    <location>
        <begin position="317"/>
        <end position="331"/>
    </location>
</feature>